<evidence type="ECO:0000256" key="1">
    <source>
        <dbReference type="SAM" id="SignalP"/>
    </source>
</evidence>
<evidence type="ECO:0000313" key="3">
    <source>
        <dbReference type="Proteomes" id="UP000183077"/>
    </source>
</evidence>
<dbReference type="InterPro" id="IPR043504">
    <property type="entry name" value="Peptidase_S1_PA_chymotrypsin"/>
</dbReference>
<dbReference type="NCBIfam" id="TIGR02167">
    <property type="entry name" value="Liste_lipo_26"/>
    <property type="match status" value="4"/>
</dbReference>
<dbReference type="InterPro" id="IPR005046">
    <property type="entry name" value="DUF285"/>
</dbReference>
<keyword evidence="1" id="KW-0732">Signal</keyword>
<reference evidence="2 3" key="1">
    <citation type="submission" date="2016-10" db="EMBL/GenBank/DDBJ databases">
        <authorList>
            <person name="de Groot N.N."/>
        </authorList>
    </citation>
    <scope>NUCLEOTIDE SEQUENCE [LARGE SCALE GENOMIC DNA]</scope>
    <source>
        <strain evidence="2 3">DSM 23048</strain>
    </source>
</reference>
<dbReference type="InterPro" id="IPR011889">
    <property type="entry name" value="Liste_lipo_26"/>
</dbReference>
<proteinExistence type="predicted"/>
<organism evidence="2 3">
    <name type="scientific">Myroides marinus</name>
    <dbReference type="NCBI Taxonomy" id="703342"/>
    <lineage>
        <taxon>Bacteria</taxon>
        <taxon>Pseudomonadati</taxon>
        <taxon>Bacteroidota</taxon>
        <taxon>Flavobacteriia</taxon>
        <taxon>Flavobacteriales</taxon>
        <taxon>Flavobacteriaceae</taxon>
        <taxon>Myroides</taxon>
    </lineage>
</organism>
<dbReference type="InterPro" id="IPR025667">
    <property type="entry name" value="SprB_repeat"/>
</dbReference>
<dbReference type="GeneID" id="82258948"/>
<dbReference type="Pfam" id="PF03382">
    <property type="entry name" value="DUF285"/>
    <property type="match status" value="1"/>
</dbReference>
<dbReference type="EMBL" id="FNYS01000006">
    <property type="protein sequence ID" value="SEI90502.1"/>
    <property type="molecule type" value="Genomic_DNA"/>
</dbReference>
<protein>
    <submittedName>
        <fullName evidence="2">Surface protein</fullName>
    </submittedName>
</protein>
<dbReference type="Gene3D" id="2.40.10.10">
    <property type="entry name" value="Trypsin-like serine proteases"/>
    <property type="match status" value="3"/>
</dbReference>
<dbReference type="RefSeq" id="WP_167357245.1">
    <property type="nucleotide sequence ID" value="NZ_FNYS01000006.1"/>
</dbReference>
<evidence type="ECO:0000313" key="2">
    <source>
        <dbReference type="EMBL" id="SEI90502.1"/>
    </source>
</evidence>
<dbReference type="Proteomes" id="UP000183077">
    <property type="component" value="Unassembled WGS sequence"/>
</dbReference>
<dbReference type="AlphaFoldDB" id="A0A1H6URH1"/>
<accession>A0A1H6URH1</accession>
<gene>
    <name evidence="2" type="ORF">SAMN04488018_106197</name>
</gene>
<feature type="non-terminal residue" evidence="2">
    <location>
        <position position="791"/>
    </location>
</feature>
<dbReference type="Pfam" id="PF13573">
    <property type="entry name" value="SprB"/>
    <property type="match status" value="3"/>
</dbReference>
<feature type="chain" id="PRO_5010212937" evidence="1">
    <location>
        <begin position="19"/>
        <end position="791"/>
    </location>
</feature>
<sequence length="791" mass="85516">MKKLLLLLLFLISHLLSAQTSTEQFETESNGSTNFTDNGVVFNIISSASHFSIVNFPGRGWSGTANDNRYIDNSNSVNDISPSFSIKTTSNLFKVNRFWVYLADKLSNPNTTGSLTITGKLGGVTKFAQTKTTGFATSLGSTNGYTLIDMTNLNGQNYSNIVIDELQITANGNYKYVALDAFTWVKDSNIVLPEFKPFITIWKVLEGDNIEIYRDKDYTYNYNVSWEKIGDPTKKGSITNQTDDYTIPNLSAGEYKVTISGNFPHFRAGKEFEDNNAKQLLSVNQWGTQRWKSMKESFQSATNLTSVDNDSPDLTDVTDMSRMFDHASSFNSDLNNWDVSKVTDMSYMFSGANSFNGNVSNWNVSNVTTMQGMFQVASVFNRDLSNWNVANVTDMIQMFSLAYSFNSDVSNWNVSKVTAMSHMFSNASSFNRNLSKWRITNIEVKHAGMLGMLEYSGMSVDNYDTTLKGWANLANISRDISLEVHGLKYCSASIEREKLIKEKGWKIKGDIKLGSDYILNNKTVVYDTKPHDIKLNTTPITPLAVKYEIYDSLNNEVPEAINVGEYTVKAIISGCGADEVKTATLSITSVLKAIIKKTDVSCNGGSNGTASVNVSGGTAPYSYLWSTGATTQSITGLAVGTYKVTITDATNKKITNNFDITQPTALSATTSQTNISCNGGSNGTASVNVSGGTGNYTYSWAPSGGTAATATGLAAGTYTVTITDANDCVITRTFTITQPTALTATTSQTNVSCNGGTNGTATVIPSGGAGGYTYSWAPSGGTAATATGLAA</sequence>
<name>A0A1H6URH1_9FLAO</name>
<feature type="signal peptide" evidence="1">
    <location>
        <begin position="1"/>
        <end position="18"/>
    </location>
</feature>